<dbReference type="InterPro" id="IPR011006">
    <property type="entry name" value="CheY-like_superfamily"/>
</dbReference>
<evidence type="ECO:0000313" key="4">
    <source>
        <dbReference type="EMBL" id="WGH78440.1"/>
    </source>
</evidence>
<dbReference type="CDD" id="cd17546">
    <property type="entry name" value="REC_hyHK_CKI1_RcsC-like"/>
    <property type="match status" value="1"/>
</dbReference>
<dbReference type="Pfam" id="PF18551">
    <property type="entry name" value="TackOD1"/>
    <property type="match status" value="1"/>
</dbReference>
<keyword evidence="5" id="KW-1185">Reference proteome</keyword>
<keyword evidence="1 2" id="KW-0597">Phosphoprotein</keyword>
<dbReference type="EMBL" id="CP122537">
    <property type="protein sequence ID" value="WGH78440.1"/>
    <property type="molecule type" value="Genomic_DNA"/>
</dbReference>
<evidence type="ECO:0000256" key="2">
    <source>
        <dbReference type="PROSITE-ProRule" id="PRU00169"/>
    </source>
</evidence>
<gene>
    <name evidence="4" type="ORF">P8627_15680</name>
</gene>
<reference evidence="4 5" key="1">
    <citation type="submission" date="2023-04" db="EMBL/GenBank/DDBJ databases">
        <title>Jannaschia ovalis sp. nov., a marine bacterium isolated from sea tidal flat.</title>
        <authorList>
            <person name="Kwon D.Y."/>
            <person name="Kim J.-J."/>
        </authorList>
    </citation>
    <scope>NUCLEOTIDE SEQUENCE [LARGE SCALE GENOMIC DNA]</scope>
    <source>
        <strain evidence="4 5">GRR-S6-38</strain>
    </source>
</reference>
<dbReference type="Pfam" id="PF00072">
    <property type="entry name" value="Response_reg"/>
    <property type="match status" value="1"/>
</dbReference>
<feature type="modified residue" description="4-aspartylphosphate" evidence="2">
    <location>
        <position position="71"/>
    </location>
</feature>
<dbReference type="InterPro" id="IPR040572">
    <property type="entry name" value="TackOD1"/>
</dbReference>
<proteinExistence type="predicted"/>
<sequence length="576" mass="62433">MDGNADAITPDEASLPGPKARRVLLVEDSSVTTELVTLVLSQAGHRVSCAADGLSALEALQDEDFDVVLSDFHLPDITGIEVVRRYRENHPGGPSPAFIAITGDVRGLLNDASDCEVFDRVVPKPLDIDAVCKLVESPIPRLDLPAPAAVRATPRRDEIADLPFALLHWPLRARGALTPGLAGIDAVLVETAQDLEGLWAIPGAHLLPVLDDTGELGAAADLDLTRAGPKAVEAMHELVEAFHARRGALHPDFLLAEDPGDRLLARMHVAGGSLVPKRDGARPSLVAWNALMPDASVDAALARLEGDELVRRSFFERIHQCQACGSARLIAREECPSCGSAHLGEESYLHHFRCAHQGVEREFAQGSELICPKCRRRLAHFGQDYDRPGQLVICHACDGATSEPEVGFVCADCDARCRTDAARVRDVTAAQITDRGAGYLRSGHAGLGRQRAMFRFSDLPLDMIVALNRAASAWNEHRTPFALARIAHDRLFELQETQGARQVAEARRLWLSSLREALGEGSVCATGRNDDYALLAGKDTDAAERRLEAARARADRDIRFDLGSTVRVFGPEDLAR</sequence>
<accession>A0ABY8LEE3</accession>
<dbReference type="SMART" id="SM00448">
    <property type="entry name" value="REC"/>
    <property type="match status" value="1"/>
</dbReference>
<dbReference type="InterPro" id="IPR050595">
    <property type="entry name" value="Bact_response_regulator"/>
</dbReference>
<feature type="domain" description="Response regulatory" evidence="3">
    <location>
        <begin position="22"/>
        <end position="139"/>
    </location>
</feature>
<name>A0ABY8LEE3_9RHOB</name>
<dbReference type="PANTHER" id="PTHR44591:SF3">
    <property type="entry name" value="RESPONSE REGULATORY DOMAIN-CONTAINING PROTEIN"/>
    <property type="match status" value="1"/>
</dbReference>
<dbReference type="Proteomes" id="UP001243420">
    <property type="component" value="Chromosome"/>
</dbReference>
<evidence type="ECO:0000313" key="5">
    <source>
        <dbReference type="Proteomes" id="UP001243420"/>
    </source>
</evidence>
<dbReference type="InterPro" id="IPR001789">
    <property type="entry name" value="Sig_transdc_resp-reg_receiver"/>
</dbReference>
<dbReference type="PANTHER" id="PTHR44591">
    <property type="entry name" value="STRESS RESPONSE REGULATOR PROTEIN 1"/>
    <property type="match status" value="1"/>
</dbReference>
<evidence type="ECO:0000259" key="3">
    <source>
        <dbReference type="PROSITE" id="PS50110"/>
    </source>
</evidence>
<dbReference type="SUPFAM" id="SSF52172">
    <property type="entry name" value="CheY-like"/>
    <property type="match status" value="1"/>
</dbReference>
<organism evidence="4 5">
    <name type="scientific">Jannaschia ovalis</name>
    <dbReference type="NCBI Taxonomy" id="3038773"/>
    <lineage>
        <taxon>Bacteria</taxon>
        <taxon>Pseudomonadati</taxon>
        <taxon>Pseudomonadota</taxon>
        <taxon>Alphaproteobacteria</taxon>
        <taxon>Rhodobacterales</taxon>
        <taxon>Roseobacteraceae</taxon>
        <taxon>Jannaschia</taxon>
    </lineage>
</organism>
<protein>
    <submittedName>
        <fullName evidence="4">Response regulator</fullName>
    </submittedName>
</protein>
<dbReference type="RefSeq" id="WP_279965191.1">
    <property type="nucleotide sequence ID" value="NZ_CP122537.1"/>
</dbReference>
<dbReference type="Gene3D" id="3.40.50.2300">
    <property type="match status" value="1"/>
</dbReference>
<dbReference type="PROSITE" id="PS50110">
    <property type="entry name" value="RESPONSE_REGULATORY"/>
    <property type="match status" value="1"/>
</dbReference>
<evidence type="ECO:0000256" key="1">
    <source>
        <dbReference type="ARBA" id="ARBA00022553"/>
    </source>
</evidence>